<feature type="domain" description="L-asparaginase N-terminal" evidence="1">
    <location>
        <begin position="2"/>
        <end position="156"/>
    </location>
</feature>
<reference evidence="2 3" key="1">
    <citation type="submission" date="2024-10" db="EMBL/GenBank/DDBJ databases">
        <title>Updated reference genomes for cyclostephanoid diatoms.</title>
        <authorList>
            <person name="Roberts W.R."/>
            <person name="Alverson A.J."/>
        </authorList>
    </citation>
    <scope>NUCLEOTIDE SEQUENCE [LARGE SCALE GENOMIC DNA]</scope>
    <source>
        <strain evidence="2 3">AJA228-03</strain>
    </source>
</reference>
<dbReference type="Pfam" id="PF00710">
    <property type="entry name" value="Asparaginase"/>
    <property type="match status" value="1"/>
</dbReference>
<evidence type="ECO:0000313" key="3">
    <source>
        <dbReference type="Proteomes" id="UP001530377"/>
    </source>
</evidence>
<evidence type="ECO:0000313" key="2">
    <source>
        <dbReference type="EMBL" id="KAL3823816.1"/>
    </source>
</evidence>
<comment type="caution">
    <text evidence="2">The sequence shown here is derived from an EMBL/GenBank/DDBJ whole genome shotgun (WGS) entry which is preliminary data.</text>
</comment>
<dbReference type="InterPro" id="IPR036152">
    <property type="entry name" value="Asp/glu_Ase-like_sf"/>
</dbReference>
<accession>A0ABD3SHC9</accession>
<dbReference type="EMBL" id="JALLPB020000029">
    <property type="protein sequence ID" value="KAL3823816.1"/>
    <property type="molecule type" value="Genomic_DNA"/>
</dbReference>
<dbReference type="GO" id="GO:0004067">
    <property type="term" value="F:asparaginase activity"/>
    <property type="evidence" value="ECO:0007669"/>
    <property type="project" value="UniProtKB-UniRule"/>
</dbReference>
<dbReference type="InterPro" id="IPR027474">
    <property type="entry name" value="L-asparaginase_N"/>
</dbReference>
<dbReference type="InterPro" id="IPR037152">
    <property type="entry name" value="L-asparaginase_N_sf"/>
</dbReference>
<dbReference type="SUPFAM" id="SSF53774">
    <property type="entry name" value="Glutaminase/Asparaginase"/>
    <property type="match status" value="1"/>
</dbReference>
<gene>
    <name evidence="2" type="ORF">ACHAXA_011603</name>
</gene>
<dbReference type="Gene3D" id="3.40.50.1170">
    <property type="entry name" value="L-asparaginase, N-terminal domain"/>
    <property type="match status" value="1"/>
</dbReference>
<dbReference type="PIRSF" id="PIRSF500176">
    <property type="entry name" value="L_ASNase"/>
    <property type="match status" value="1"/>
</dbReference>
<organism evidence="2 3">
    <name type="scientific">Cyclostephanos tholiformis</name>
    <dbReference type="NCBI Taxonomy" id="382380"/>
    <lineage>
        <taxon>Eukaryota</taxon>
        <taxon>Sar</taxon>
        <taxon>Stramenopiles</taxon>
        <taxon>Ochrophyta</taxon>
        <taxon>Bacillariophyta</taxon>
        <taxon>Coscinodiscophyceae</taxon>
        <taxon>Thalassiosirophycidae</taxon>
        <taxon>Stephanodiscales</taxon>
        <taxon>Stephanodiscaceae</taxon>
        <taxon>Cyclostephanos</taxon>
    </lineage>
</organism>
<sequence length="172" mass="18735">MGGTIDKDYPRLTAGYAFEYGHEPAALRILNTHPNLGISFDVTSVCKKDSLDMSDLDRDMLLGAICKIMEQRQRGSHHARIVITHGTDTMIETAQYILKRIRYNAVIAFTGATKPERFVDSDASFNLGCAIAATSVCSAGSVVICMNGNVVPAGKCIRDEESGIFLAQMETK</sequence>
<dbReference type="InterPro" id="IPR006034">
    <property type="entry name" value="Asparaginase/glutaminase-like"/>
</dbReference>
<protein>
    <recommendedName>
        <fullName evidence="1">L-asparaginase N-terminal domain-containing protein</fullName>
    </recommendedName>
</protein>
<dbReference type="PROSITE" id="PS51732">
    <property type="entry name" value="ASN_GLN_ASE_3"/>
    <property type="match status" value="1"/>
</dbReference>
<dbReference type="Proteomes" id="UP001530377">
    <property type="component" value="Unassembled WGS sequence"/>
</dbReference>
<evidence type="ECO:0000259" key="1">
    <source>
        <dbReference type="Pfam" id="PF00710"/>
    </source>
</evidence>
<dbReference type="PIRSF" id="PIRSF001220">
    <property type="entry name" value="L-ASNase_gatD"/>
    <property type="match status" value="1"/>
</dbReference>
<keyword evidence="3" id="KW-1185">Reference proteome</keyword>
<proteinExistence type="predicted"/>
<dbReference type="AlphaFoldDB" id="A0ABD3SHC9"/>
<name>A0ABD3SHC9_9STRA</name>